<keyword evidence="3" id="KW-1185">Reference proteome</keyword>
<dbReference type="RefSeq" id="WP_215922945.1">
    <property type="nucleotide sequence ID" value="NZ_JAHKNI010000017.1"/>
</dbReference>
<evidence type="ECO:0000259" key="1">
    <source>
        <dbReference type="Pfam" id="PF17765"/>
    </source>
</evidence>
<name>A0ABS6BAQ0_9NOCA</name>
<dbReference type="Pfam" id="PF17765">
    <property type="entry name" value="MLTR_LBD"/>
    <property type="match status" value="1"/>
</dbReference>
<gene>
    <name evidence="2" type="ORF">KO481_35715</name>
</gene>
<accession>A0ABS6BAQ0</accession>
<sequence>MNTDYYTHLEQGLERRPSAQILEALSRVLLLNEALHGHLYQLAGIAPPARVSSHETVGATLRQLLESYSAAPAFVLNPAFDMLAVNGMAEAFFSPFPRIDNLARMTFLEPVARRFCVDWTWTCRAMVAGLRQAGALYPDDSRIRHVIGELT</sequence>
<dbReference type="PANTHER" id="PTHR35010">
    <property type="entry name" value="BLL4672 PROTEIN-RELATED"/>
    <property type="match status" value="1"/>
</dbReference>
<evidence type="ECO:0000313" key="3">
    <source>
        <dbReference type="Proteomes" id="UP000733379"/>
    </source>
</evidence>
<dbReference type="EMBL" id="JAHKNI010000017">
    <property type="protein sequence ID" value="MBU3066855.1"/>
    <property type="molecule type" value="Genomic_DNA"/>
</dbReference>
<dbReference type="InterPro" id="IPR041413">
    <property type="entry name" value="MLTR_LBD"/>
</dbReference>
<feature type="domain" description="MmyB-like transcription regulator ligand binding" evidence="1">
    <location>
        <begin position="57"/>
        <end position="151"/>
    </location>
</feature>
<dbReference type="Proteomes" id="UP000733379">
    <property type="component" value="Unassembled WGS sequence"/>
</dbReference>
<organism evidence="2 3">
    <name type="scientific">Nocardia albiluteola</name>
    <dbReference type="NCBI Taxonomy" id="2842303"/>
    <lineage>
        <taxon>Bacteria</taxon>
        <taxon>Bacillati</taxon>
        <taxon>Actinomycetota</taxon>
        <taxon>Actinomycetes</taxon>
        <taxon>Mycobacteriales</taxon>
        <taxon>Nocardiaceae</taxon>
        <taxon>Nocardia</taxon>
    </lineage>
</organism>
<evidence type="ECO:0000313" key="2">
    <source>
        <dbReference type="EMBL" id="MBU3066855.1"/>
    </source>
</evidence>
<reference evidence="2 3" key="1">
    <citation type="submission" date="2021-06" db="EMBL/GenBank/DDBJ databases">
        <title>Actinomycetes sequencing.</title>
        <authorList>
            <person name="Shan Q."/>
        </authorList>
    </citation>
    <scope>NUCLEOTIDE SEQUENCE [LARGE SCALE GENOMIC DNA]</scope>
    <source>
        <strain evidence="2 3">NEAU-G5</strain>
    </source>
</reference>
<proteinExistence type="predicted"/>
<protein>
    <recommendedName>
        <fullName evidence="1">MmyB-like transcription regulator ligand binding domain-containing protein</fullName>
    </recommendedName>
</protein>
<comment type="caution">
    <text evidence="2">The sequence shown here is derived from an EMBL/GenBank/DDBJ whole genome shotgun (WGS) entry which is preliminary data.</text>
</comment>
<dbReference type="Gene3D" id="3.30.450.180">
    <property type="match status" value="1"/>
</dbReference>
<dbReference type="PANTHER" id="PTHR35010:SF2">
    <property type="entry name" value="BLL4672 PROTEIN"/>
    <property type="match status" value="1"/>
</dbReference>